<protein>
    <submittedName>
        <fullName evidence="1">Uncharacterized protein</fullName>
    </submittedName>
</protein>
<keyword evidence="2" id="KW-1185">Reference proteome</keyword>
<reference evidence="1 2" key="1">
    <citation type="journal article" date="2018" name="New Phytol.">
        <title>Phylogenomics of Endogonaceae and evolution of mycorrhizas within Mucoromycota.</title>
        <authorList>
            <person name="Chang Y."/>
            <person name="Desiro A."/>
            <person name="Na H."/>
            <person name="Sandor L."/>
            <person name="Lipzen A."/>
            <person name="Clum A."/>
            <person name="Barry K."/>
            <person name="Grigoriev I.V."/>
            <person name="Martin F.M."/>
            <person name="Stajich J.E."/>
            <person name="Smith M.E."/>
            <person name="Bonito G."/>
            <person name="Spatafora J.W."/>
        </authorList>
    </citation>
    <scope>NUCLEOTIDE SEQUENCE [LARGE SCALE GENOMIC DNA]</scope>
    <source>
        <strain evidence="1 2">AD002</strain>
    </source>
</reference>
<proteinExistence type="predicted"/>
<dbReference type="AlphaFoldDB" id="A0A433QJ99"/>
<sequence>MREAVMFWRLLINDCAKTHMPFIGFESPMVNVDGSSRLCGDQGWTPPIIGIARPCWGQFGGSWGRFFRDGWFVSGIGFTHCSNLGSLCAL</sequence>
<gene>
    <name evidence="1" type="ORF">BC938DRAFT_480147</name>
</gene>
<dbReference type="EMBL" id="RBNJ01004599">
    <property type="protein sequence ID" value="RUS29849.1"/>
    <property type="molecule type" value="Genomic_DNA"/>
</dbReference>
<evidence type="ECO:0000313" key="2">
    <source>
        <dbReference type="Proteomes" id="UP000274822"/>
    </source>
</evidence>
<comment type="caution">
    <text evidence="1">The sequence shown here is derived from an EMBL/GenBank/DDBJ whole genome shotgun (WGS) entry which is preliminary data.</text>
</comment>
<accession>A0A433QJ99</accession>
<dbReference type="Proteomes" id="UP000274822">
    <property type="component" value="Unassembled WGS sequence"/>
</dbReference>
<name>A0A433QJ99_9FUNG</name>
<organism evidence="1 2">
    <name type="scientific">Jimgerdemannia flammicorona</name>
    <dbReference type="NCBI Taxonomy" id="994334"/>
    <lineage>
        <taxon>Eukaryota</taxon>
        <taxon>Fungi</taxon>
        <taxon>Fungi incertae sedis</taxon>
        <taxon>Mucoromycota</taxon>
        <taxon>Mucoromycotina</taxon>
        <taxon>Endogonomycetes</taxon>
        <taxon>Endogonales</taxon>
        <taxon>Endogonaceae</taxon>
        <taxon>Jimgerdemannia</taxon>
    </lineage>
</organism>
<evidence type="ECO:0000313" key="1">
    <source>
        <dbReference type="EMBL" id="RUS29849.1"/>
    </source>
</evidence>